<evidence type="ECO:0000256" key="6">
    <source>
        <dbReference type="ARBA" id="ARBA00022723"/>
    </source>
</evidence>
<keyword evidence="7" id="KW-0119">Carbohydrate metabolism</keyword>
<dbReference type="Proteomes" id="UP000251617">
    <property type="component" value="Chromosome"/>
</dbReference>
<comment type="cofactor">
    <cofactor evidence="2">
        <name>Mg(2+)</name>
        <dbReference type="ChEBI" id="CHEBI:18420"/>
    </cofactor>
</comment>
<evidence type="ECO:0000256" key="2">
    <source>
        <dbReference type="ARBA" id="ARBA00001946"/>
    </source>
</evidence>
<dbReference type="InterPro" id="IPR023214">
    <property type="entry name" value="HAD_sf"/>
</dbReference>
<dbReference type="SUPFAM" id="SSF56784">
    <property type="entry name" value="HAD-like"/>
    <property type="match status" value="1"/>
</dbReference>
<dbReference type="InterPro" id="IPR023198">
    <property type="entry name" value="PGP-like_dom2"/>
</dbReference>
<dbReference type="InterPro" id="IPR036412">
    <property type="entry name" value="HAD-like_sf"/>
</dbReference>
<organism evidence="8 9">
    <name type="scientific">Pseudomonas putida</name>
    <name type="common">Arthrobacter siderocapsulatus</name>
    <dbReference type="NCBI Taxonomy" id="303"/>
    <lineage>
        <taxon>Bacteria</taxon>
        <taxon>Pseudomonadati</taxon>
        <taxon>Pseudomonadota</taxon>
        <taxon>Gammaproteobacteria</taxon>
        <taxon>Pseudomonadales</taxon>
        <taxon>Pseudomonadaceae</taxon>
        <taxon>Pseudomonas</taxon>
    </lineage>
</organism>
<comment type="similarity">
    <text evidence="4">Belongs to the HAD-like hydrolase superfamily. CbbY/CbbZ/Gph/YieH family.</text>
</comment>
<name>A0AAD0PGN9_PSEPU</name>
<evidence type="ECO:0000313" key="8">
    <source>
        <dbReference type="EMBL" id="AXA26708.1"/>
    </source>
</evidence>
<comment type="pathway">
    <text evidence="3">Organic acid metabolism; glycolate biosynthesis; glycolate from 2-phosphoglycolate: step 1/1.</text>
</comment>
<dbReference type="PANTHER" id="PTHR43434">
    <property type="entry name" value="PHOSPHOGLYCOLATE PHOSPHATASE"/>
    <property type="match status" value="1"/>
</dbReference>
<dbReference type="InterPro" id="IPR041492">
    <property type="entry name" value="HAD_2"/>
</dbReference>
<dbReference type="EC" id="3.1.3.18" evidence="5"/>
<gene>
    <name evidence="8" type="ORF">C1S65_22265</name>
</gene>
<protein>
    <recommendedName>
        <fullName evidence="5">phosphoglycolate phosphatase</fullName>
        <ecNumber evidence="5">3.1.3.18</ecNumber>
    </recommendedName>
</protein>
<accession>A0AAD0PGN9</accession>
<dbReference type="SFLD" id="SFLDG01129">
    <property type="entry name" value="C1.5:_HAD__Beta-PGM__Phosphata"/>
    <property type="match status" value="1"/>
</dbReference>
<evidence type="ECO:0000256" key="5">
    <source>
        <dbReference type="ARBA" id="ARBA00013078"/>
    </source>
</evidence>
<proteinExistence type="inferred from homology"/>
<evidence type="ECO:0000313" key="9">
    <source>
        <dbReference type="Proteomes" id="UP000251617"/>
    </source>
</evidence>
<sequence length="244" mass="26301">MRINQARLGDRLAGSKLVFFDCDGVLLDSNGVKLAAVEHALAAYPSALRERCKVSFKLNFGRSRRWHFEAFESLAGTAAEADFVSASIARYEHYLQQHYSAAPPVAGAATLLQQLADCAVKCVVISGGNEKEINLALAANGMDHYLARIIGSPVAKAAAIRTLLEQYDCTPGETVFLGDAIADAEAAIVCNVPFLFVSGHALVKRDALSQCWPVGHWAGEVENLQPDAPITRFNLVAQTIQEDS</sequence>
<evidence type="ECO:0000256" key="1">
    <source>
        <dbReference type="ARBA" id="ARBA00000830"/>
    </source>
</evidence>
<dbReference type="GO" id="GO:0005829">
    <property type="term" value="C:cytosol"/>
    <property type="evidence" value="ECO:0007669"/>
    <property type="project" value="TreeGrafter"/>
</dbReference>
<dbReference type="PANTHER" id="PTHR43434:SF1">
    <property type="entry name" value="PHOSPHOGLYCOLATE PHOSPHATASE"/>
    <property type="match status" value="1"/>
</dbReference>
<dbReference type="Gene3D" id="3.40.50.1000">
    <property type="entry name" value="HAD superfamily/HAD-like"/>
    <property type="match status" value="1"/>
</dbReference>
<reference evidence="8 9" key="1">
    <citation type="submission" date="2018-06" db="EMBL/GenBank/DDBJ databases">
        <title>The genome of Pseudomonas putida NX-1, a lignin degrader.</title>
        <authorList>
            <person name="Xu Z."/>
        </authorList>
    </citation>
    <scope>NUCLEOTIDE SEQUENCE [LARGE SCALE GENOMIC DNA]</scope>
    <source>
        <strain evidence="8 9">NX-1</strain>
    </source>
</reference>
<dbReference type="SFLD" id="SFLDS00003">
    <property type="entry name" value="Haloacid_Dehalogenase"/>
    <property type="match status" value="1"/>
</dbReference>
<dbReference type="InterPro" id="IPR050155">
    <property type="entry name" value="HAD-like_hydrolase_sf"/>
</dbReference>
<evidence type="ECO:0000256" key="3">
    <source>
        <dbReference type="ARBA" id="ARBA00004818"/>
    </source>
</evidence>
<keyword evidence="6" id="KW-0479">Metal-binding</keyword>
<dbReference type="GO" id="GO:0008967">
    <property type="term" value="F:phosphoglycolate phosphatase activity"/>
    <property type="evidence" value="ECO:0007669"/>
    <property type="project" value="UniProtKB-EC"/>
</dbReference>
<dbReference type="GO" id="GO:0006281">
    <property type="term" value="P:DNA repair"/>
    <property type="evidence" value="ECO:0007669"/>
    <property type="project" value="TreeGrafter"/>
</dbReference>
<dbReference type="EMBL" id="CP030750">
    <property type="protein sequence ID" value="AXA26708.1"/>
    <property type="molecule type" value="Genomic_DNA"/>
</dbReference>
<comment type="catalytic activity">
    <reaction evidence="1">
        <text>2-phosphoglycolate + H2O = glycolate + phosphate</text>
        <dbReference type="Rhea" id="RHEA:14369"/>
        <dbReference type="ChEBI" id="CHEBI:15377"/>
        <dbReference type="ChEBI" id="CHEBI:29805"/>
        <dbReference type="ChEBI" id="CHEBI:43474"/>
        <dbReference type="ChEBI" id="CHEBI:58033"/>
        <dbReference type="EC" id="3.1.3.18"/>
    </reaction>
</comment>
<evidence type="ECO:0000256" key="4">
    <source>
        <dbReference type="ARBA" id="ARBA00006171"/>
    </source>
</evidence>
<dbReference type="Gene3D" id="1.10.150.240">
    <property type="entry name" value="Putative phosphatase, domain 2"/>
    <property type="match status" value="1"/>
</dbReference>
<dbReference type="AlphaFoldDB" id="A0AAD0PGN9"/>
<dbReference type="GO" id="GO:0046872">
    <property type="term" value="F:metal ion binding"/>
    <property type="evidence" value="ECO:0007669"/>
    <property type="project" value="UniProtKB-KW"/>
</dbReference>
<dbReference type="RefSeq" id="WP_112899151.1">
    <property type="nucleotide sequence ID" value="NZ_CP030750.1"/>
</dbReference>
<dbReference type="Pfam" id="PF13419">
    <property type="entry name" value="HAD_2"/>
    <property type="match status" value="1"/>
</dbReference>
<evidence type="ECO:0000256" key="7">
    <source>
        <dbReference type="ARBA" id="ARBA00023277"/>
    </source>
</evidence>